<accession>A0ABS3SCI8</accession>
<proteinExistence type="predicted"/>
<dbReference type="EMBL" id="JAGFBM010000001">
    <property type="protein sequence ID" value="MBO3083372.1"/>
    <property type="molecule type" value="Genomic_DNA"/>
</dbReference>
<organism evidence="1 2">
    <name type="scientific">Cellulomonas fengjieae</name>
    <dbReference type="NCBI Taxonomy" id="2819978"/>
    <lineage>
        <taxon>Bacteria</taxon>
        <taxon>Bacillati</taxon>
        <taxon>Actinomycetota</taxon>
        <taxon>Actinomycetes</taxon>
        <taxon>Micrococcales</taxon>
        <taxon>Cellulomonadaceae</taxon>
        <taxon>Cellulomonas</taxon>
    </lineage>
</organism>
<dbReference type="RefSeq" id="WP_208212536.1">
    <property type="nucleotide sequence ID" value="NZ_CP074404.1"/>
</dbReference>
<protein>
    <recommendedName>
        <fullName evidence="3">DUF222 domain-containing protein</fullName>
    </recommendedName>
</protein>
<evidence type="ECO:0000313" key="2">
    <source>
        <dbReference type="Proteomes" id="UP000678317"/>
    </source>
</evidence>
<reference evidence="1 2" key="1">
    <citation type="submission" date="2021-03" db="EMBL/GenBank/DDBJ databases">
        <title>novel species in genus Cellulomonas.</title>
        <authorList>
            <person name="Zhang G."/>
        </authorList>
    </citation>
    <scope>NUCLEOTIDE SEQUENCE [LARGE SCALE GENOMIC DNA]</scope>
    <source>
        <strain evidence="2">zg-ZUI188</strain>
    </source>
</reference>
<dbReference type="Proteomes" id="UP000678317">
    <property type="component" value="Unassembled WGS sequence"/>
</dbReference>
<keyword evidence="2" id="KW-1185">Reference proteome</keyword>
<sequence length="78" mass="8786">MTVTDQHHRVAPAVEAQLRHELAGATWFELASATSRAHHALDDTRRGHDDEAVLRALDRHTVLEHLLAEATERLHPRA</sequence>
<comment type="caution">
    <text evidence="1">The sequence shown here is derived from an EMBL/GenBank/DDBJ whole genome shotgun (WGS) entry which is preliminary data.</text>
</comment>
<gene>
    <name evidence="1" type="ORF">J4035_01870</name>
</gene>
<evidence type="ECO:0008006" key="3">
    <source>
        <dbReference type="Google" id="ProtNLM"/>
    </source>
</evidence>
<name>A0ABS3SCI8_9CELL</name>
<evidence type="ECO:0000313" key="1">
    <source>
        <dbReference type="EMBL" id="MBO3083372.1"/>
    </source>
</evidence>